<dbReference type="AlphaFoldDB" id="A0A931AWW1"/>
<keyword evidence="2" id="KW-1185">Reference proteome</keyword>
<sequence>MDDSFSKYDNPFLSMLREVDHELLSIIHHYQCQNLHYWRDLYSETQFKEALNEIKNRTSQLPKTLKKKTRLLTFTDPKQRDPESIQKATEQMAKELASLDPKLTVTYDDTFIDFGPNDGLFLAECPFDPEEDDPNDPRAGLSDEEYCISYDGTPIYSFSPYSLGKYYHGDYFKGGISNVKYLGLSEELTEGILKTINKFSLYNKYYWRHLYTPYEFQKEIREYINSWSLD</sequence>
<accession>A0A931AWW1</accession>
<dbReference type="EMBL" id="JADAKE010000002">
    <property type="protein sequence ID" value="MBF8807169.1"/>
    <property type="molecule type" value="Genomic_DNA"/>
</dbReference>
<organism evidence="1 2">
    <name type="scientific">Enterococcus lacertideformus</name>
    <dbReference type="NCBI Taxonomy" id="2771493"/>
    <lineage>
        <taxon>Bacteria</taxon>
        <taxon>Bacillati</taxon>
        <taxon>Bacillota</taxon>
        <taxon>Bacilli</taxon>
        <taxon>Lactobacillales</taxon>
        <taxon>Enterococcaceae</taxon>
        <taxon>Enterococcus</taxon>
    </lineage>
</organism>
<dbReference type="Proteomes" id="UP000637757">
    <property type="component" value="Unassembled WGS sequence"/>
</dbReference>
<protein>
    <submittedName>
        <fullName evidence="1">Uncharacterized protein</fullName>
    </submittedName>
</protein>
<proteinExistence type="predicted"/>
<reference evidence="1" key="1">
    <citation type="submission" date="2020-09" db="EMBL/GenBank/DDBJ databases">
        <title>Genomic insights into the novelty and pathogenicity of a unique biofilm-forming Enterococcus sp. bacteria (Enterococcus lacertideformus) identified in reptiles.</title>
        <authorList>
            <person name="Agius J.E."/>
            <person name="Phalen D.N."/>
            <person name="Rose K."/>
            <person name="Eden J.-S."/>
        </authorList>
    </citation>
    <scope>NUCLEOTIDE SEQUENCE</scope>
    <source>
        <strain evidence="1">PHRS 0518</strain>
    </source>
</reference>
<comment type="caution">
    <text evidence="1">The sequence shown here is derived from an EMBL/GenBank/DDBJ whole genome shotgun (WGS) entry which is preliminary data.</text>
</comment>
<evidence type="ECO:0000313" key="1">
    <source>
        <dbReference type="EMBL" id="MBF8807169.1"/>
    </source>
</evidence>
<gene>
    <name evidence="1" type="ORF">IC227_00560</name>
</gene>
<evidence type="ECO:0000313" key="2">
    <source>
        <dbReference type="Proteomes" id="UP000637757"/>
    </source>
</evidence>
<name>A0A931AWW1_9ENTE</name>